<dbReference type="InterPro" id="IPR058240">
    <property type="entry name" value="rSAM_sf"/>
</dbReference>
<dbReference type="PANTHER" id="PTHR43273">
    <property type="entry name" value="ANAEROBIC SULFATASE-MATURATING ENZYME HOMOLOG ASLB-RELATED"/>
    <property type="match status" value="1"/>
</dbReference>
<evidence type="ECO:0000256" key="5">
    <source>
        <dbReference type="ARBA" id="ARBA00023601"/>
    </source>
</evidence>
<dbReference type="AlphaFoldDB" id="A0A2H0QXD3"/>
<keyword evidence="1" id="KW-0949">S-adenosyl-L-methionine</keyword>
<dbReference type="GO" id="GO:0051536">
    <property type="term" value="F:iron-sulfur cluster binding"/>
    <property type="evidence" value="ECO:0007669"/>
    <property type="project" value="UniProtKB-KW"/>
</dbReference>
<comment type="similarity">
    <text evidence="5">Belongs to the radical SAM superfamily. Anaerobic sulfatase-maturating enzyme family.</text>
</comment>
<protein>
    <recommendedName>
        <fullName evidence="6">Radical SAM core domain-containing protein</fullName>
    </recommendedName>
</protein>
<keyword evidence="2" id="KW-0479">Metal-binding</keyword>
<evidence type="ECO:0000313" key="8">
    <source>
        <dbReference type="Proteomes" id="UP000231333"/>
    </source>
</evidence>
<dbReference type="CDD" id="cd21109">
    <property type="entry name" value="SPASM"/>
    <property type="match status" value="1"/>
</dbReference>
<dbReference type="SUPFAM" id="SSF102114">
    <property type="entry name" value="Radical SAM enzymes"/>
    <property type="match status" value="1"/>
</dbReference>
<dbReference type="InterPro" id="IPR013785">
    <property type="entry name" value="Aldolase_TIM"/>
</dbReference>
<dbReference type="PANTHER" id="PTHR43273:SF3">
    <property type="entry name" value="ANAEROBIC SULFATASE-MATURATING ENZYME HOMOLOG ASLB-RELATED"/>
    <property type="match status" value="1"/>
</dbReference>
<evidence type="ECO:0000256" key="2">
    <source>
        <dbReference type="ARBA" id="ARBA00022723"/>
    </source>
</evidence>
<feature type="domain" description="Radical SAM core" evidence="6">
    <location>
        <begin position="79"/>
        <end position="312"/>
    </location>
</feature>
<dbReference type="InterPro" id="IPR023867">
    <property type="entry name" value="Sulphatase_maturase_rSAM"/>
</dbReference>
<reference evidence="7 8" key="1">
    <citation type="submission" date="2017-09" db="EMBL/GenBank/DDBJ databases">
        <title>Depth-based differentiation of microbial function through sediment-hosted aquifers and enrichment of novel symbionts in the deep terrestrial subsurface.</title>
        <authorList>
            <person name="Probst A.J."/>
            <person name="Ladd B."/>
            <person name="Jarett J.K."/>
            <person name="Geller-Mcgrath D.E."/>
            <person name="Sieber C.M."/>
            <person name="Emerson J.B."/>
            <person name="Anantharaman K."/>
            <person name="Thomas B.C."/>
            <person name="Malmstrom R."/>
            <person name="Stieglmeier M."/>
            <person name="Klingl A."/>
            <person name="Woyke T."/>
            <person name="Ryan C.M."/>
            <person name="Banfield J.F."/>
        </authorList>
    </citation>
    <scope>NUCLEOTIDE SEQUENCE [LARGE SCALE GENOMIC DNA]</scope>
    <source>
        <strain evidence="7">CG10_big_fil_rev_8_21_14_0_10_42_12</strain>
    </source>
</reference>
<dbReference type="Gene3D" id="3.20.20.70">
    <property type="entry name" value="Aldolase class I"/>
    <property type="match status" value="1"/>
</dbReference>
<dbReference type="GO" id="GO:0016491">
    <property type="term" value="F:oxidoreductase activity"/>
    <property type="evidence" value="ECO:0007669"/>
    <property type="project" value="InterPro"/>
</dbReference>
<dbReference type="SMART" id="SM00729">
    <property type="entry name" value="Elp3"/>
    <property type="match status" value="1"/>
</dbReference>
<organism evidence="7 8">
    <name type="scientific">Candidatus Zambryskibacteria bacterium CG10_big_fil_rev_8_21_14_0_10_42_12</name>
    <dbReference type="NCBI Taxonomy" id="1975115"/>
    <lineage>
        <taxon>Bacteria</taxon>
        <taxon>Candidatus Zambryskiibacteriota</taxon>
    </lineage>
</organism>
<evidence type="ECO:0000256" key="4">
    <source>
        <dbReference type="ARBA" id="ARBA00023014"/>
    </source>
</evidence>
<dbReference type="InterPro" id="IPR007197">
    <property type="entry name" value="rSAM"/>
</dbReference>
<sequence>MWSQYMRIRERDGIVAIFHELHPDPVFCSSEQWKKVVAGDTLGAEAFINDLQQRKLIVDSSKDDSYEFQVASSALERKLNQPTILYLMTAQGCNFKCTYCPVPEIARKYGESVLSNEDASAGIDLWQEHLRDVYDPSLEYFVIFYGGEPLLNKEVIKHSLEYLKLKKDTEELAEKTNFMIATNGALVDDETVALCRQYGVMVAVGLDGPKASNDAMKVDSDGNGTFDRIVAAIQLLVKGGVRTFASTSITPHNIGQVAEYADFFRGLGVEKFGFNFLKGRLLLELVGKDNLQSYYRQASQSVIEQARRNGNSGFEYQMEKKQVAFDRQDFFPVDCTCYGNQLVIQPDGQISNCPFYKAWLGHVRNVGKDFRIWNQPIVAEWRKRLPLYHPGEAKAMCGGGCAWGSNELKGSPLAVD</sequence>
<dbReference type="InterPro" id="IPR006638">
    <property type="entry name" value="Elp3/MiaA/NifB-like_rSAM"/>
</dbReference>
<dbReference type="SFLD" id="SFLDG01384">
    <property type="entry name" value="thioether_bond_formation_requi"/>
    <property type="match status" value="1"/>
</dbReference>
<name>A0A2H0QXD3_9BACT</name>
<dbReference type="CDD" id="cd01335">
    <property type="entry name" value="Radical_SAM"/>
    <property type="match status" value="1"/>
</dbReference>
<gene>
    <name evidence="7" type="ORF">COV34_00055</name>
</gene>
<dbReference type="EMBL" id="PCXL01000003">
    <property type="protein sequence ID" value="PIR38932.1"/>
    <property type="molecule type" value="Genomic_DNA"/>
</dbReference>
<accession>A0A2H0QXD3</accession>
<evidence type="ECO:0000313" key="7">
    <source>
        <dbReference type="EMBL" id="PIR38932.1"/>
    </source>
</evidence>
<dbReference type="GO" id="GO:0046872">
    <property type="term" value="F:metal ion binding"/>
    <property type="evidence" value="ECO:0007669"/>
    <property type="project" value="UniProtKB-KW"/>
</dbReference>
<dbReference type="Proteomes" id="UP000231333">
    <property type="component" value="Unassembled WGS sequence"/>
</dbReference>
<evidence type="ECO:0000256" key="1">
    <source>
        <dbReference type="ARBA" id="ARBA00022691"/>
    </source>
</evidence>
<dbReference type="Pfam" id="PF04055">
    <property type="entry name" value="Radical_SAM"/>
    <property type="match status" value="1"/>
</dbReference>
<dbReference type="PROSITE" id="PS51918">
    <property type="entry name" value="RADICAL_SAM"/>
    <property type="match status" value="1"/>
</dbReference>
<evidence type="ECO:0000256" key="3">
    <source>
        <dbReference type="ARBA" id="ARBA00023004"/>
    </source>
</evidence>
<dbReference type="SFLD" id="SFLDG01067">
    <property type="entry name" value="SPASM/twitch_domain_containing"/>
    <property type="match status" value="1"/>
</dbReference>
<keyword evidence="3" id="KW-0408">Iron</keyword>
<comment type="caution">
    <text evidence="7">The sequence shown here is derived from an EMBL/GenBank/DDBJ whole genome shotgun (WGS) entry which is preliminary data.</text>
</comment>
<dbReference type="SFLD" id="SFLDG01386">
    <property type="entry name" value="main_SPASM_domain-containing"/>
    <property type="match status" value="1"/>
</dbReference>
<dbReference type="SFLD" id="SFLDS00029">
    <property type="entry name" value="Radical_SAM"/>
    <property type="match status" value="1"/>
</dbReference>
<keyword evidence="4" id="KW-0411">Iron-sulfur</keyword>
<evidence type="ECO:0000259" key="6">
    <source>
        <dbReference type="PROSITE" id="PS51918"/>
    </source>
</evidence>
<feature type="non-terminal residue" evidence="7">
    <location>
        <position position="416"/>
    </location>
</feature>
<proteinExistence type="inferred from homology"/>